<feature type="compositionally biased region" description="Polar residues" evidence="1">
    <location>
        <begin position="54"/>
        <end position="63"/>
    </location>
</feature>
<dbReference type="RefSeq" id="WP_157682884.1">
    <property type="nucleotide sequence ID" value="NZ_LT629757.1"/>
</dbReference>
<gene>
    <name evidence="2" type="ORF">SAMN04488570_2856</name>
</gene>
<reference evidence="3" key="1">
    <citation type="submission" date="2016-10" db="EMBL/GenBank/DDBJ databases">
        <authorList>
            <person name="Varghese N."/>
            <person name="Submissions S."/>
        </authorList>
    </citation>
    <scope>NUCLEOTIDE SEQUENCE [LARGE SCALE GENOMIC DNA]</scope>
    <source>
        <strain evidence="3">DSM 22127</strain>
    </source>
</reference>
<sequence>MRPSSRRDRSNGRLRQPLERAAPEGTVTRLGVRVDRGPEAGPEVRLLLNGQDPLGSSSFSTGNHPGDLLDNGALLPTDPPQRIGLYGCNCGVFGCGTLTALIERRGDTVVWRRFYAFHAGEYDGPFNEDSTWPDPVDDPDADADLLPDQLDLPTVTFDAEQYRQVLADAASGWSSAHGRRNDWT</sequence>
<proteinExistence type="predicted"/>
<evidence type="ECO:0000313" key="3">
    <source>
        <dbReference type="Proteomes" id="UP000198859"/>
    </source>
</evidence>
<dbReference type="OrthoDB" id="3369278at2"/>
<name>A0A1H1VJP6_9ACTN</name>
<accession>A0A1H1VJP6</accession>
<organism evidence="2 3">
    <name type="scientific">Nocardioides scoriae</name>
    <dbReference type="NCBI Taxonomy" id="642780"/>
    <lineage>
        <taxon>Bacteria</taxon>
        <taxon>Bacillati</taxon>
        <taxon>Actinomycetota</taxon>
        <taxon>Actinomycetes</taxon>
        <taxon>Propionibacteriales</taxon>
        <taxon>Nocardioidaceae</taxon>
        <taxon>Nocardioides</taxon>
    </lineage>
</organism>
<protein>
    <submittedName>
        <fullName evidence="2">Uncharacterized protein</fullName>
    </submittedName>
</protein>
<feature type="region of interest" description="Disordered" evidence="1">
    <location>
        <begin position="46"/>
        <end position="65"/>
    </location>
</feature>
<feature type="compositionally biased region" description="Basic and acidic residues" evidence="1">
    <location>
        <begin position="1"/>
        <end position="22"/>
    </location>
</feature>
<feature type="region of interest" description="Disordered" evidence="1">
    <location>
        <begin position="1"/>
        <end position="37"/>
    </location>
</feature>
<dbReference type="EMBL" id="LT629757">
    <property type="protein sequence ID" value="SDS85012.1"/>
    <property type="molecule type" value="Genomic_DNA"/>
</dbReference>
<dbReference type="Proteomes" id="UP000198859">
    <property type="component" value="Chromosome I"/>
</dbReference>
<evidence type="ECO:0000256" key="1">
    <source>
        <dbReference type="SAM" id="MobiDB-lite"/>
    </source>
</evidence>
<keyword evidence="3" id="KW-1185">Reference proteome</keyword>
<evidence type="ECO:0000313" key="2">
    <source>
        <dbReference type="EMBL" id="SDS85012.1"/>
    </source>
</evidence>
<dbReference type="AlphaFoldDB" id="A0A1H1VJP6"/>